<comment type="caution">
    <text evidence="2">The sequence shown here is derived from an EMBL/GenBank/DDBJ whole genome shotgun (WGS) entry which is preliminary data.</text>
</comment>
<gene>
    <name evidence="2" type="ORF">KDD93_05720</name>
</gene>
<keyword evidence="1" id="KW-1133">Transmembrane helix</keyword>
<name>A0ABS5HII8_9BACT</name>
<protein>
    <recommendedName>
        <fullName evidence="4">Thioester dehydrase family protein</fullName>
    </recommendedName>
</protein>
<sequence>MNEIQLYLFIAIVAGFVLYMNIQKLTRNIDKTQAQNLSSNTHSLSVDEAIDTRKYQHFCDAIDIQIREIKQKGLYDGKLKNDELKDSFLESLSNLSKKLTFIQTMNLNTKNPQKWENEITELLERLTVIIDENLKDSEAINDEVRDNLKVAFENL</sequence>
<dbReference type="Proteomes" id="UP000682951">
    <property type="component" value="Unassembled WGS sequence"/>
</dbReference>
<organism evidence="2 3">
    <name type="scientific">Campylobacter anatolicus</name>
    <dbReference type="NCBI Taxonomy" id="2829105"/>
    <lineage>
        <taxon>Bacteria</taxon>
        <taxon>Pseudomonadati</taxon>
        <taxon>Campylobacterota</taxon>
        <taxon>Epsilonproteobacteria</taxon>
        <taxon>Campylobacterales</taxon>
        <taxon>Campylobacteraceae</taxon>
        <taxon>Campylobacter</taxon>
    </lineage>
</organism>
<keyword evidence="1" id="KW-0812">Transmembrane</keyword>
<evidence type="ECO:0000313" key="2">
    <source>
        <dbReference type="EMBL" id="MBR8464070.1"/>
    </source>
</evidence>
<proteinExistence type="predicted"/>
<dbReference type="RefSeq" id="WP_212142059.1">
    <property type="nucleotide sequence ID" value="NZ_JAGSSW010000005.1"/>
</dbReference>
<evidence type="ECO:0000256" key="1">
    <source>
        <dbReference type="SAM" id="Phobius"/>
    </source>
</evidence>
<evidence type="ECO:0000313" key="3">
    <source>
        <dbReference type="Proteomes" id="UP000682951"/>
    </source>
</evidence>
<evidence type="ECO:0008006" key="4">
    <source>
        <dbReference type="Google" id="ProtNLM"/>
    </source>
</evidence>
<accession>A0ABS5HII8</accession>
<keyword evidence="3" id="KW-1185">Reference proteome</keyword>
<keyword evidence="1" id="KW-0472">Membrane</keyword>
<reference evidence="2 3" key="1">
    <citation type="submission" date="2021-04" db="EMBL/GenBank/DDBJ databases">
        <title>Molecular and phenotypic characterization and identification of bacterial isolates recovered from the Anatolian ground squirrels (Spermophilus xanthoprymnus) and which have the potential to form a new species in the Campylobacter genus.</title>
        <authorList>
            <person name="Aydin F."/>
            <person name="Abay S."/>
            <person name="Kayman T."/>
            <person name="Karakaya E."/>
            <person name="Mustak H.K."/>
            <person name="Mustak I.B."/>
            <person name="Bilgin N."/>
            <person name="Duzler A."/>
            <person name="Sahin O."/>
            <person name="Guran O."/>
            <person name="Saticioglu I.B."/>
        </authorList>
    </citation>
    <scope>NUCLEOTIDE SEQUENCE [LARGE SCALE GENOMIC DNA]</scope>
    <source>
        <strain evidence="3">faydin-G24</strain>
    </source>
</reference>
<feature type="transmembrane region" description="Helical" evidence="1">
    <location>
        <begin position="6"/>
        <end position="22"/>
    </location>
</feature>
<dbReference type="EMBL" id="JAGSSW010000005">
    <property type="protein sequence ID" value="MBR8464070.1"/>
    <property type="molecule type" value="Genomic_DNA"/>
</dbReference>